<evidence type="ECO:0000313" key="1">
    <source>
        <dbReference type="EMBL" id="KAF7631100.1"/>
    </source>
</evidence>
<accession>A0A8S9ZF68</accession>
<organism evidence="1 2">
    <name type="scientific">Meloidogyne graminicola</name>
    <dbReference type="NCBI Taxonomy" id="189291"/>
    <lineage>
        <taxon>Eukaryota</taxon>
        <taxon>Metazoa</taxon>
        <taxon>Ecdysozoa</taxon>
        <taxon>Nematoda</taxon>
        <taxon>Chromadorea</taxon>
        <taxon>Rhabditida</taxon>
        <taxon>Tylenchina</taxon>
        <taxon>Tylenchomorpha</taxon>
        <taxon>Tylenchoidea</taxon>
        <taxon>Meloidogynidae</taxon>
        <taxon>Meloidogyninae</taxon>
        <taxon>Meloidogyne</taxon>
    </lineage>
</organism>
<proteinExistence type="predicted"/>
<dbReference type="AlphaFoldDB" id="A0A8S9ZF68"/>
<protein>
    <submittedName>
        <fullName evidence="1">Uncharacterized protein</fullName>
    </submittedName>
</protein>
<reference evidence="1" key="1">
    <citation type="journal article" date="2020" name="Ecol. Evol.">
        <title>Genome structure and content of the rice root-knot nematode (Meloidogyne graminicola).</title>
        <authorList>
            <person name="Phan N.T."/>
            <person name="Danchin E.G.J."/>
            <person name="Klopp C."/>
            <person name="Perfus-Barbeoch L."/>
            <person name="Kozlowski D.K."/>
            <person name="Koutsovoulos G.D."/>
            <person name="Lopez-Roques C."/>
            <person name="Bouchez O."/>
            <person name="Zahm M."/>
            <person name="Besnard G."/>
            <person name="Bellafiore S."/>
        </authorList>
    </citation>
    <scope>NUCLEOTIDE SEQUENCE</scope>
    <source>
        <strain evidence="1">VN-18</strain>
    </source>
</reference>
<name>A0A8S9ZF68_9BILA</name>
<gene>
    <name evidence="1" type="ORF">Mgra_00008688</name>
</gene>
<dbReference type="EMBL" id="JABEBT010000119">
    <property type="protein sequence ID" value="KAF7631100.1"/>
    <property type="molecule type" value="Genomic_DNA"/>
</dbReference>
<evidence type="ECO:0000313" key="2">
    <source>
        <dbReference type="Proteomes" id="UP000605970"/>
    </source>
</evidence>
<dbReference type="Proteomes" id="UP000605970">
    <property type="component" value="Unassembled WGS sequence"/>
</dbReference>
<sequence length="166" mass="19809">MLKLKKNNNLFLIILIIYFLNQIFVNSKLNEIKRLKRGITFQQFLKGYKRVKTLTEDCTILLFCSIGTGIAIAEGQNYFYPKEKINLLIKENKESEPKIIKKEEKIKLFNRNNQHLYSEIVKFNLLKYKQFNEITKQNFIKKNNKRKLSDGLPTNLTDDENEWKEN</sequence>
<comment type="caution">
    <text evidence="1">The sequence shown here is derived from an EMBL/GenBank/DDBJ whole genome shotgun (WGS) entry which is preliminary data.</text>
</comment>
<keyword evidence="2" id="KW-1185">Reference proteome</keyword>